<comment type="subcellular location">
    <subcellularLocation>
        <location evidence="1">Cell membrane</location>
        <topology evidence="1">Multi-pass membrane protein</topology>
    </subcellularLocation>
</comment>
<accession>A0ABV2SPZ3</accession>
<evidence type="ECO:0000313" key="11">
    <source>
        <dbReference type="Proteomes" id="UP001549799"/>
    </source>
</evidence>
<evidence type="ECO:0000256" key="4">
    <source>
        <dbReference type="ARBA" id="ARBA00022679"/>
    </source>
</evidence>
<proteinExistence type="predicted"/>
<feature type="transmembrane region" description="Helical" evidence="8">
    <location>
        <begin position="102"/>
        <end position="135"/>
    </location>
</feature>
<evidence type="ECO:0000256" key="5">
    <source>
        <dbReference type="ARBA" id="ARBA00022692"/>
    </source>
</evidence>
<sequence>MIPKLPKTLLYLLIALFAINMAQSYFTELIFDEAYYWYYAQNMAWGYFDHPPMVALMIKLSSFFFNDELGVRFVSCLLSVATFLILWQLIDHPKKERYGVQFFVLVFSMTLINAYGFFTLPDTPFLFFTALFLLVYKKFINKPSVLLALGLGIVMAALMYSKYHAVLVIIFTLLSNMKLVFNKYAWLSVVVALICYTPHFLWLYENEFVSIKYHLYERPNRAYEFGDFTLGYFVNLVALFGLTFPWIYKSLFKTRAKDQFTKALLYLTYGVLVFFFVSSFNRRIQTQWIIVISIPMAIMAFNYLLENENAKKWIYRMGMANIAILLFLRVGLIYEPLFPIVYETHGNSKWVSEIKSQIGDMSVVFENSYRNAPMYAFYSGSETYSLNNIMYRQNQYSIDNSESKIQHKKILYVSKYTDNGDISFQWADGTKSYGNFIDNFESFRKLRSYVTEKDIKIKEDKELTLKVFNPYEMNIPLEKIKLGIAYLNDYRQVMETLPLLTTQRGEKTVFIKAKDTTRFIFKLPKSKMEDPGFFKITISENGLYMGINGDNIKLD</sequence>
<dbReference type="Pfam" id="PF13231">
    <property type="entry name" value="PMT_2"/>
    <property type="match status" value="1"/>
</dbReference>
<gene>
    <name evidence="10" type="ORF">ABXZ36_01050</name>
</gene>
<organism evidence="10 11">
    <name type="scientific">Sediminicola arcticus</name>
    <dbReference type="NCBI Taxonomy" id="1574308"/>
    <lineage>
        <taxon>Bacteria</taxon>
        <taxon>Pseudomonadati</taxon>
        <taxon>Bacteroidota</taxon>
        <taxon>Flavobacteriia</taxon>
        <taxon>Flavobacteriales</taxon>
        <taxon>Flavobacteriaceae</taxon>
        <taxon>Sediminicola</taxon>
    </lineage>
</organism>
<keyword evidence="7 8" id="KW-0472">Membrane</keyword>
<dbReference type="PANTHER" id="PTHR33908:SF11">
    <property type="entry name" value="MEMBRANE PROTEIN"/>
    <property type="match status" value="1"/>
</dbReference>
<evidence type="ECO:0000313" key="10">
    <source>
        <dbReference type="EMBL" id="MET6989229.1"/>
    </source>
</evidence>
<evidence type="ECO:0000259" key="9">
    <source>
        <dbReference type="Pfam" id="PF13231"/>
    </source>
</evidence>
<keyword evidence="5 8" id="KW-0812">Transmembrane</keyword>
<keyword evidence="4 10" id="KW-0808">Transferase</keyword>
<dbReference type="PANTHER" id="PTHR33908">
    <property type="entry name" value="MANNOSYLTRANSFERASE YKCB-RELATED"/>
    <property type="match status" value="1"/>
</dbReference>
<dbReference type="GO" id="GO:0016757">
    <property type="term" value="F:glycosyltransferase activity"/>
    <property type="evidence" value="ECO:0007669"/>
    <property type="project" value="UniProtKB-KW"/>
</dbReference>
<reference evidence="10 11" key="1">
    <citation type="submission" date="2024-07" db="EMBL/GenBank/DDBJ databases">
        <title>The genome sequence of type strain Sediminicola arcticus GDMCC 1.2805.</title>
        <authorList>
            <person name="Liu Y."/>
        </authorList>
    </citation>
    <scope>NUCLEOTIDE SEQUENCE [LARGE SCALE GENOMIC DNA]</scope>
    <source>
        <strain evidence="10 11">GDMCC 1.2805</strain>
    </source>
</reference>
<evidence type="ECO:0000256" key="6">
    <source>
        <dbReference type="ARBA" id="ARBA00022989"/>
    </source>
</evidence>
<name>A0ABV2SPZ3_9FLAO</name>
<feature type="transmembrane region" description="Helical" evidence="8">
    <location>
        <begin position="230"/>
        <end position="248"/>
    </location>
</feature>
<keyword evidence="11" id="KW-1185">Reference proteome</keyword>
<feature type="transmembrane region" description="Helical" evidence="8">
    <location>
        <begin position="317"/>
        <end position="334"/>
    </location>
</feature>
<feature type="domain" description="Glycosyltransferase RgtA/B/C/D-like" evidence="9">
    <location>
        <begin position="49"/>
        <end position="202"/>
    </location>
</feature>
<evidence type="ECO:0000256" key="8">
    <source>
        <dbReference type="SAM" id="Phobius"/>
    </source>
</evidence>
<evidence type="ECO:0000256" key="3">
    <source>
        <dbReference type="ARBA" id="ARBA00022676"/>
    </source>
</evidence>
<feature type="transmembrane region" description="Helical" evidence="8">
    <location>
        <begin position="286"/>
        <end position="305"/>
    </location>
</feature>
<dbReference type="Proteomes" id="UP001549799">
    <property type="component" value="Unassembled WGS sequence"/>
</dbReference>
<evidence type="ECO:0000256" key="2">
    <source>
        <dbReference type="ARBA" id="ARBA00022475"/>
    </source>
</evidence>
<evidence type="ECO:0000256" key="1">
    <source>
        <dbReference type="ARBA" id="ARBA00004651"/>
    </source>
</evidence>
<dbReference type="InterPro" id="IPR038731">
    <property type="entry name" value="RgtA/B/C-like"/>
</dbReference>
<dbReference type="InterPro" id="IPR050297">
    <property type="entry name" value="LipidA_mod_glycosyltrf_83"/>
</dbReference>
<keyword evidence="2" id="KW-1003">Cell membrane</keyword>
<protein>
    <submittedName>
        <fullName evidence="10">Glycosyltransferase family 39 protein</fullName>
        <ecNumber evidence="10">2.4.-.-</ecNumber>
    </submittedName>
</protein>
<keyword evidence="6 8" id="KW-1133">Transmembrane helix</keyword>
<dbReference type="EC" id="2.4.-.-" evidence="10"/>
<feature type="transmembrane region" description="Helical" evidence="8">
    <location>
        <begin position="69"/>
        <end position="90"/>
    </location>
</feature>
<comment type="caution">
    <text evidence="10">The sequence shown here is derived from an EMBL/GenBank/DDBJ whole genome shotgun (WGS) entry which is preliminary data.</text>
</comment>
<keyword evidence="3 10" id="KW-0328">Glycosyltransferase</keyword>
<evidence type="ECO:0000256" key="7">
    <source>
        <dbReference type="ARBA" id="ARBA00023136"/>
    </source>
</evidence>
<feature type="transmembrane region" description="Helical" evidence="8">
    <location>
        <begin position="147"/>
        <end position="172"/>
    </location>
</feature>
<dbReference type="RefSeq" id="WP_354613597.1">
    <property type="nucleotide sequence ID" value="NZ_JBEXAE010000001.1"/>
</dbReference>
<feature type="transmembrane region" description="Helical" evidence="8">
    <location>
        <begin position="260"/>
        <end position="280"/>
    </location>
</feature>
<feature type="transmembrane region" description="Helical" evidence="8">
    <location>
        <begin position="184"/>
        <end position="204"/>
    </location>
</feature>
<dbReference type="EMBL" id="JBEXAE010000001">
    <property type="protein sequence ID" value="MET6989229.1"/>
    <property type="molecule type" value="Genomic_DNA"/>
</dbReference>